<feature type="transmembrane region" description="Helical" evidence="5">
    <location>
        <begin position="230"/>
        <end position="253"/>
    </location>
</feature>
<keyword evidence="5" id="KW-0813">Transport</keyword>
<keyword evidence="4 5" id="KW-0472">Membrane</keyword>
<dbReference type="PANTHER" id="PTHR43839:SF3">
    <property type="entry name" value="OLIGOPEPTIDE ABC TRANSPORTER, PERMEASE PROTEIN"/>
    <property type="match status" value="1"/>
</dbReference>
<keyword evidence="2 5" id="KW-0812">Transmembrane</keyword>
<dbReference type="GO" id="GO:0055085">
    <property type="term" value="P:transmembrane transport"/>
    <property type="evidence" value="ECO:0007669"/>
    <property type="project" value="InterPro"/>
</dbReference>
<dbReference type="AlphaFoldDB" id="A0A523RP82"/>
<dbReference type="InterPro" id="IPR035906">
    <property type="entry name" value="MetI-like_sf"/>
</dbReference>
<dbReference type="Proteomes" id="UP000316360">
    <property type="component" value="Unassembled WGS sequence"/>
</dbReference>
<evidence type="ECO:0000256" key="1">
    <source>
        <dbReference type="ARBA" id="ARBA00004141"/>
    </source>
</evidence>
<dbReference type="SUPFAM" id="SSF161098">
    <property type="entry name" value="MetI-like"/>
    <property type="match status" value="1"/>
</dbReference>
<keyword evidence="3 5" id="KW-1133">Transmembrane helix</keyword>
<dbReference type="InterPro" id="IPR025966">
    <property type="entry name" value="OppC_N"/>
</dbReference>
<feature type="transmembrane region" description="Helical" evidence="5">
    <location>
        <begin position="167"/>
        <end position="192"/>
    </location>
</feature>
<feature type="transmembrane region" description="Helical" evidence="5">
    <location>
        <begin position="340"/>
        <end position="360"/>
    </location>
</feature>
<reference evidence="7 8" key="1">
    <citation type="submission" date="2019-03" db="EMBL/GenBank/DDBJ databases">
        <title>Metabolic potential of uncultured bacteria and archaea associated with petroleum seepage in deep-sea sediments.</title>
        <authorList>
            <person name="Dong X."/>
            <person name="Hubert C."/>
        </authorList>
    </citation>
    <scope>NUCLEOTIDE SEQUENCE [LARGE SCALE GENOMIC DNA]</scope>
    <source>
        <strain evidence="7">E44_bin7</strain>
    </source>
</reference>
<dbReference type="CDD" id="cd06261">
    <property type="entry name" value="TM_PBP2"/>
    <property type="match status" value="1"/>
</dbReference>
<accession>A0A523RP82</accession>
<evidence type="ECO:0000256" key="5">
    <source>
        <dbReference type="RuleBase" id="RU363032"/>
    </source>
</evidence>
<dbReference type="InterPro" id="IPR000515">
    <property type="entry name" value="MetI-like"/>
</dbReference>
<proteinExistence type="inferred from homology"/>
<evidence type="ECO:0000256" key="4">
    <source>
        <dbReference type="ARBA" id="ARBA00023136"/>
    </source>
</evidence>
<dbReference type="Pfam" id="PF12911">
    <property type="entry name" value="OppC_N"/>
    <property type="match status" value="1"/>
</dbReference>
<sequence length="374" mass="42522">MIEQKDKKDKMKEKKLFVASQWQLIRWKFFSHKLAVGALGVLSVFYLCVIFAEFICPYDPYNYSSRYMYHPPQRIHFFDEEEGFHFRPFVYGTERGMDMTTYEITYIEDKTKKHSLYFFVKGDPYKLWGLFLSNIHLFGTEEERVFLFGADKIGRDMFSRTIYGGRISLSIGLVGIAITFILGVIIGGISGYHGGIADRIIQRIIEFIRSIPTLPLWMALSVALPPDWPIVKVYFGIVIILSLVGWTGLARVVRGKFMSLKEEEFVMAAKLHGASEPRLLFKHLLPSFYSYIIASLTLSVPRMILGETALSFLGLGMQAPAISWGVLLRDAQMITVLSEASWLLIPGVFVIIAILAFNFLGDGLRDAADPYTTI</sequence>
<evidence type="ECO:0000256" key="2">
    <source>
        <dbReference type="ARBA" id="ARBA00022692"/>
    </source>
</evidence>
<dbReference type="PANTHER" id="PTHR43839">
    <property type="entry name" value="OPPC IN A BINDING PROTEIN-DEPENDENT TRANSPORT SYSTEM"/>
    <property type="match status" value="1"/>
</dbReference>
<dbReference type="GO" id="GO:0005886">
    <property type="term" value="C:plasma membrane"/>
    <property type="evidence" value="ECO:0007669"/>
    <property type="project" value="UniProtKB-SubCell"/>
</dbReference>
<dbReference type="Pfam" id="PF00528">
    <property type="entry name" value="BPD_transp_1"/>
    <property type="match status" value="1"/>
</dbReference>
<dbReference type="EMBL" id="SOKJ01000416">
    <property type="protein sequence ID" value="TET07577.1"/>
    <property type="molecule type" value="Genomic_DNA"/>
</dbReference>
<protein>
    <submittedName>
        <fullName evidence="7">ABC transporter permease</fullName>
    </submittedName>
</protein>
<comment type="similarity">
    <text evidence="5">Belongs to the binding-protein-dependent transport system permease family.</text>
</comment>
<organism evidence="7 8">
    <name type="scientific">Aerophobetes bacterium</name>
    <dbReference type="NCBI Taxonomy" id="2030807"/>
    <lineage>
        <taxon>Bacteria</taxon>
        <taxon>Candidatus Aerophobota</taxon>
    </lineage>
</organism>
<evidence type="ECO:0000256" key="3">
    <source>
        <dbReference type="ARBA" id="ARBA00022989"/>
    </source>
</evidence>
<evidence type="ECO:0000313" key="7">
    <source>
        <dbReference type="EMBL" id="TET07577.1"/>
    </source>
</evidence>
<feature type="transmembrane region" description="Helical" evidence="5">
    <location>
        <begin position="34"/>
        <end position="55"/>
    </location>
</feature>
<comment type="subcellular location">
    <subcellularLocation>
        <location evidence="5">Cell membrane</location>
        <topology evidence="5">Multi-pass membrane protein</topology>
    </subcellularLocation>
    <subcellularLocation>
        <location evidence="1">Membrane</location>
        <topology evidence="1">Multi-pass membrane protein</topology>
    </subcellularLocation>
</comment>
<dbReference type="Gene3D" id="1.10.3720.10">
    <property type="entry name" value="MetI-like"/>
    <property type="match status" value="1"/>
</dbReference>
<evidence type="ECO:0000313" key="8">
    <source>
        <dbReference type="Proteomes" id="UP000316360"/>
    </source>
</evidence>
<comment type="caution">
    <text evidence="7">The sequence shown here is derived from an EMBL/GenBank/DDBJ whole genome shotgun (WGS) entry which is preliminary data.</text>
</comment>
<dbReference type="PROSITE" id="PS50928">
    <property type="entry name" value="ABC_TM1"/>
    <property type="match status" value="1"/>
</dbReference>
<feature type="domain" description="ABC transmembrane type-1" evidence="6">
    <location>
        <begin position="165"/>
        <end position="361"/>
    </location>
</feature>
<evidence type="ECO:0000259" key="6">
    <source>
        <dbReference type="PROSITE" id="PS50928"/>
    </source>
</evidence>
<gene>
    <name evidence="7" type="ORF">E3J84_07325</name>
</gene>
<feature type="transmembrane region" description="Helical" evidence="5">
    <location>
        <begin position="310"/>
        <end position="328"/>
    </location>
</feature>
<name>A0A523RP82_UNCAE</name>
<feature type="transmembrane region" description="Helical" evidence="5">
    <location>
        <begin position="288"/>
        <end position="304"/>
    </location>
</feature>